<dbReference type="InterPro" id="IPR000418">
    <property type="entry name" value="Ets_dom"/>
</dbReference>
<dbReference type="InterPro" id="IPR036388">
    <property type="entry name" value="WH-like_DNA-bd_sf"/>
</dbReference>
<dbReference type="PROSITE" id="PS00345">
    <property type="entry name" value="ETS_DOMAIN_1"/>
    <property type="match status" value="1"/>
</dbReference>
<dbReference type="Pfam" id="PF00178">
    <property type="entry name" value="Ets"/>
    <property type="match status" value="1"/>
</dbReference>
<evidence type="ECO:0000256" key="1">
    <source>
        <dbReference type="ARBA" id="ARBA00004123"/>
    </source>
</evidence>
<proteinExistence type="inferred from homology"/>
<dbReference type="GO" id="GO:0000981">
    <property type="term" value="F:DNA-binding transcription factor activity, RNA polymerase II-specific"/>
    <property type="evidence" value="ECO:0007669"/>
    <property type="project" value="TreeGrafter"/>
</dbReference>
<dbReference type="InterPro" id="IPR006715">
    <property type="entry name" value="ETS_PEA3_N"/>
</dbReference>
<dbReference type="GO" id="GO:0005634">
    <property type="term" value="C:nucleus"/>
    <property type="evidence" value="ECO:0007669"/>
    <property type="project" value="UniProtKB-SubCell"/>
</dbReference>
<keyword evidence="3" id="KW-0597">Phosphoprotein</keyword>
<dbReference type="Pfam" id="PF04621">
    <property type="entry name" value="ETS_PEA3_N"/>
    <property type="match status" value="2"/>
</dbReference>
<dbReference type="PANTHER" id="PTHR11849">
    <property type="entry name" value="ETS"/>
    <property type="match status" value="1"/>
</dbReference>
<evidence type="ECO:0000313" key="9">
    <source>
        <dbReference type="Ensembl" id="ENSAMXP00005014775.1"/>
    </source>
</evidence>
<feature type="domain" description="ETS" evidence="8">
    <location>
        <begin position="254"/>
        <end position="334"/>
    </location>
</feature>
<dbReference type="PROSITE" id="PS50061">
    <property type="entry name" value="ETS_DOMAIN_3"/>
    <property type="match status" value="1"/>
</dbReference>
<dbReference type="GO" id="GO:0043565">
    <property type="term" value="F:sequence-specific DNA binding"/>
    <property type="evidence" value="ECO:0007669"/>
    <property type="project" value="InterPro"/>
</dbReference>
<evidence type="ECO:0000259" key="8">
    <source>
        <dbReference type="PROSITE" id="PS50061"/>
    </source>
</evidence>
<dbReference type="PANTHER" id="PTHR11849:SF282">
    <property type="entry name" value="ETV5-RELATED PROTEIN ETS96B"/>
    <property type="match status" value="1"/>
</dbReference>
<reference evidence="9" key="1">
    <citation type="submission" date="2025-08" db="UniProtKB">
        <authorList>
            <consortium name="Ensembl"/>
        </authorList>
    </citation>
    <scope>IDENTIFICATION</scope>
</reference>
<dbReference type="SMART" id="SM00413">
    <property type="entry name" value="ETS"/>
    <property type="match status" value="1"/>
</dbReference>
<dbReference type="FunFam" id="1.10.10.10:FF:000121">
    <property type="entry name" value="ETS translocation variant 5"/>
    <property type="match status" value="1"/>
</dbReference>
<feature type="region of interest" description="Disordered" evidence="7">
    <location>
        <begin position="133"/>
        <end position="179"/>
    </location>
</feature>
<dbReference type="InterPro" id="IPR046328">
    <property type="entry name" value="ETS_fam"/>
</dbReference>
<comment type="subcellular location">
    <subcellularLocation>
        <location evidence="1 6">Nucleus</location>
    </subcellularLocation>
</comment>
<dbReference type="SUPFAM" id="SSF46785">
    <property type="entry name" value="Winged helix' DNA-binding domain"/>
    <property type="match status" value="1"/>
</dbReference>
<dbReference type="Ensembl" id="ENSAMXT00005016357.1">
    <property type="protein sequence ID" value="ENSAMXP00005014775.1"/>
    <property type="gene ID" value="ENSAMXG00005007630.1"/>
</dbReference>
<evidence type="ECO:0000256" key="4">
    <source>
        <dbReference type="ARBA" id="ARBA00023125"/>
    </source>
</evidence>
<comment type="similarity">
    <text evidence="2 6">Belongs to the ETS family.</text>
</comment>
<evidence type="ECO:0000256" key="7">
    <source>
        <dbReference type="SAM" id="MobiDB-lite"/>
    </source>
</evidence>
<dbReference type="GO" id="GO:0045893">
    <property type="term" value="P:positive regulation of DNA-templated transcription"/>
    <property type="evidence" value="ECO:0007669"/>
    <property type="project" value="UniProtKB-ARBA"/>
</dbReference>
<dbReference type="PRINTS" id="PR00454">
    <property type="entry name" value="ETSDOMAIN"/>
</dbReference>
<feature type="region of interest" description="Disordered" evidence="7">
    <location>
        <begin position="83"/>
        <end position="102"/>
    </location>
</feature>
<dbReference type="PROSITE" id="PS00346">
    <property type="entry name" value="ETS_DOMAIN_2"/>
    <property type="match status" value="1"/>
</dbReference>
<keyword evidence="4 6" id="KW-0238">DNA-binding</keyword>
<dbReference type="GO" id="GO:0030154">
    <property type="term" value="P:cell differentiation"/>
    <property type="evidence" value="ECO:0007669"/>
    <property type="project" value="TreeGrafter"/>
</dbReference>
<dbReference type="Gene3D" id="1.10.10.10">
    <property type="entry name" value="Winged helix-like DNA-binding domain superfamily/Winged helix DNA-binding domain"/>
    <property type="match status" value="1"/>
</dbReference>
<organism evidence="9 10">
    <name type="scientific">Astyanax mexicanus</name>
    <name type="common">Blind cave fish</name>
    <name type="synonym">Astyanax fasciatus mexicanus</name>
    <dbReference type="NCBI Taxonomy" id="7994"/>
    <lineage>
        <taxon>Eukaryota</taxon>
        <taxon>Metazoa</taxon>
        <taxon>Chordata</taxon>
        <taxon>Craniata</taxon>
        <taxon>Vertebrata</taxon>
        <taxon>Euteleostomi</taxon>
        <taxon>Actinopterygii</taxon>
        <taxon>Neopterygii</taxon>
        <taxon>Teleostei</taxon>
        <taxon>Ostariophysi</taxon>
        <taxon>Characiformes</taxon>
        <taxon>Characoidei</taxon>
        <taxon>Acestrorhamphidae</taxon>
        <taxon>Acestrorhamphinae</taxon>
        <taxon>Astyanax</taxon>
    </lineage>
</organism>
<evidence type="ECO:0000313" key="10">
    <source>
        <dbReference type="Proteomes" id="UP000694621"/>
    </source>
</evidence>
<feature type="compositionally biased region" description="Pro residues" evidence="7">
    <location>
        <begin position="160"/>
        <end position="171"/>
    </location>
</feature>
<name>A0A8B9HMX0_ASTMX</name>
<evidence type="ECO:0000256" key="6">
    <source>
        <dbReference type="RuleBase" id="RU004019"/>
    </source>
</evidence>
<dbReference type="AlphaFoldDB" id="A0A8B9HMX0"/>
<dbReference type="InterPro" id="IPR036390">
    <property type="entry name" value="WH_DNA-bd_sf"/>
</dbReference>
<evidence type="ECO:0000256" key="5">
    <source>
        <dbReference type="ARBA" id="ARBA00023242"/>
    </source>
</evidence>
<sequence length="401" mass="46082">MDGFYDQQVPFMVPPSKCHAEEPPCRPQTDRKRKFVDTELAQDTEELFQDLSQLQEIWIAEAQVPDDEQFVPDFQSDNLMFHGPPQTKVKRESSPSREFSPCVREQRLSPYGEKCLYNYSAYDRKPFGFNKSLTSPSTPVSPCDSSHNTGPHPLQKRPKPPQNTNPSPQPKPAFRSAPPTCRERRCLLQYRSQVPQAAFRAVSTLPTGRWLMYDGETHLYYDDACVVPERGEAKVKQEGVGFREGPPYQRRGSLQLWQFLVTLLDDPSNSHFIAWTGRGLEFKLIEPEEVARRWGIQKNRPAMNYDKLSRSLRYYYEKGIMQKVAGERYVYKFVCDPEALFSMAFSDNQRPNLKADPDGPQVPEDDTMPLSHYDEPSGAPYLRDGRDQCLAGLPFPESYAF</sequence>
<evidence type="ECO:0000256" key="2">
    <source>
        <dbReference type="ARBA" id="ARBA00005562"/>
    </source>
</evidence>
<feature type="compositionally biased region" description="Polar residues" evidence="7">
    <location>
        <begin position="133"/>
        <end position="149"/>
    </location>
</feature>
<keyword evidence="5 6" id="KW-0539">Nucleus</keyword>
<dbReference type="Proteomes" id="UP000694621">
    <property type="component" value="Unplaced"/>
</dbReference>
<accession>A0A8B9HMX0</accession>
<protein>
    <submittedName>
        <fullName evidence="9">ETS variant transcription factor 5b</fullName>
    </submittedName>
</protein>
<evidence type="ECO:0000256" key="3">
    <source>
        <dbReference type="ARBA" id="ARBA00022553"/>
    </source>
</evidence>